<organism evidence="3 4">
    <name type="scientific">Hymenobacter jeollabukensis</name>
    <dbReference type="NCBI Taxonomy" id="2025313"/>
    <lineage>
        <taxon>Bacteria</taxon>
        <taxon>Pseudomonadati</taxon>
        <taxon>Bacteroidota</taxon>
        <taxon>Cytophagia</taxon>
        <taxon>Cytophagales</taxon>
        <taxon>Hymenobacteraceae</taxon>
        <taxon>Hymenobacter</taxon>
    </lineage>
</organism>
<dbReference type="OrthoDB" id="877832at2"/>
<evidence type="ECO:0008006" key="5">
    <source>
        <dbReference type="Google" id="ProtNLM"/>
    </source>
</evidence>
<sequence length="198" mass="21036">MMQRLIFLFLWCLVLVPGRAWAHGGEDHGGGTTAPAPGATSFSVAALSEQFELLLRFKPLKKSEPAHLQLFVSDYATNAPIQGAQLTLTVPEAPNEKFTATAQGPGVYLVEGSFPANQKYSLTVSIVSGERADLLLLEGIEVGKELPVAAAPAAATGWLSGWKIWVLVAGAFVAGVLLTVLLVRRRGPQNSLAYENPA</sequence>
<evidence type="ECO:0000256" key="1">
    <source>
        <dbReference type="SAM" id="Phobius"/>
    </source>
</evidence>
<keyword evidence="1" id="KW-0472">Membrane</keyword>
<dbReference type="RefSeq" id="WP_138081672.1">
    <property type="nucleotide sequence ID" value="NZ_VAJM01000016.1"/>
</dbReference>
<name>A0A5R8WIS5_9BACT</name>
<dbReference type="Proteomes" id="UP000305517">
    <property type="component" value="Unassembled WGS sequence"/>
</dbReference>
<feature type="chain" id="PRO_5024429462" description="Carboxypeptidase regulatory-like domain-containing protein" evidence="2">
    <location>
        <begin position="23"/>
        <end position="198"/>
    </location>
</feature>
<comment type="caution">
    <text evidence="3">The sequence shown here is derived from an EMBL/GenBank/DDBJ whole genome shotgun (WGS) entry which is preliminary data.</text>
</comment>
<evidence type="ECO:0000313" key="4">
    <source>
        <dbReference type="Proteomes" id="UP000305517"/>
    </source>
</evidence>
<keyword evidence="1" id="KW-1133">Transmembrane helix</keyword>
<dbReference type="AlphaFoldDB" id="A0A5R8WIS5"/>
<proteinExistence type="predicted"/>
<keyword evidence="4" id="KW-1185">Reference proteome</keyword>
<gene>
    <name evidence="3" type="ORF">FDY95_23365</name>
</gene>
<dbReference type="EMBL" id="VAJM01000016">
    <property type="protein sequence ID" value="TLM88776.1"/>
    <property type="molecule type" value="Genomic_DNA"/>
</dbReference>
<evidence type="ECO:0000313" key="3">
    <source>
        <dbReference type="EMBL" id="TLM88776.1"/>
    </source>
</evidence>
<keyword evidence="2" id="KW-0732">Signal</keyword>
<reference evidence="3 4" key="1">
    <citation type="submission" date="2019-05" db="EMBL/GenBank/DDBJ databases">
        <title>Hymenobacter edaphi sp. nov., isolated from abandoned arsenic-contaminated farmland soil.</title>
        <authorList>
            <person name="Nie L."/>
        </authorList>
    </citation>
    <scope>NUCLEOTIDE SEQUENCE [LARGE SCALE GENOMIC DNA]</scope>
    <source>
        <strain evidence="3 4">1-3-3-8</strain>
    </source>
</reference>
<protein>
    <recommendedName>
        <fullName evidence="5">Carboxypeptidase regulatory-like domain-containing protein</fullName>
    </recommendedName>
</protein>
<feature type="transmembrane region" description="Helical" evidence="1">
    <location>
        <begin position="164"/>
        <end position="183"/>
    </location>
</feature>
<keyword evidence="1" id="KW-0812">Transmembrane</keyword>
<feature type="signal peptide" evidence="2">
    <location>
        <begin position="1"/>
        <end position="22"/>
    </location>
</feature>
<evidence type="ECO:0000256" key="2">
    <source>
        <dbReference type="SAM" id="SignalP"/>
    </source>
</evidence>
<accession>A0A5R8WIS5</accession>